<dbReference type="RefSeq" id="WP_014356267.1">
    <property type="nucleotide sequence ID" value="NC_016894.1"/>
</dbReference>
<proteinExistence type="predicted"/>
<keyword evidence="2" id="KW-1185">Reference proteome</keyword>
<dbReference type="Pfam" id="PF00805">
    <property type="entry name" value="Pentapeptide"/>
    <property type="match status" value="1"/>
</dbReference>
<dbReference type="KEGG" id="awo:Awo_c18880"/>
<dbReference type="SUPFAM" id="SSF141571">
    <property type="entry name" value="Pentapeptide repeat-like"/>
    <property type="match status" value="1"/>
</dbReference>
<dbReference type="eggNOG" id="COG1357">
    <property type="taxonomic scope" value="Bacteria"/>
</dbReference>
<dbReference type="EMBL" id="CP002987">
    <property type="protein sequence ID" value="AFA48667.1"/>
    <property type="molecule type" value="Genomic_DNA"/>
</dbReference>
<gene>
    <name evidence="1" type="ordered locus">Awo_c18880</name>
</gene>
<name>H6LJA4_ACEWD</name>
<accession>H6LJA4</accession>
<dbReference type="HOGENOM" id="CLU_1912477_0_0_9"/>
<organism evidence="1 2">
    <name type="scientific">Acetobacterium woodii (strain ATCC 29683 / DSM 1030 / JCM 2381 / KCTC 1655 / WB1)</name>
    <dbReference type="NCBI Taxonomy" id="931626"/>
    <lineage>
        <taxon>Bacteria</taxon>
        <taxon>Bacillati</taxon>
        <taxon>Bacillota</taxon>
        <taxon>Clostridia</taxon>
        <taxon>Eubacteriales</taxon>
        <taxon>Eubacteriaceae</taxon>
        <taxon>Acetobacterium</taxon>
    </lineage>
</organism>
<evidence type="ECO:0000313" key="1">
    <source>
        <dbReference type="EMBL" id="AFA48667.1"/>
    </source>
</evidence>
<sequence>MMSLKGKNRAIFSYSNIARNGSNFMYKDFEKTKSYRSNFKNAIFDYASLRAAHLKFCNFDEASFVETEFIGTNLRDFGGRFLENGFKLMLDELNGKYSDRVYQKLCWHMNYVNKELDKKNERGESKYRLSID</sequence>
<dbReference type="AlphaFoldDB" id="H6LJA4"/>
<dbReference type="STRING" id="931626.Awo_c18880"/>
<protein>
    <submittedName>
        <fullName evidence="1">Pentapeptide repeat protein</fullName>
    </submittedName>
</protein>
<dbReference type="OrthoDB" id="1751433at2"/>
<dbReference type="InterPro" id="IPR001646">
    <property type="entry name" value="5peptide_repeat"/>
</dbReference>
<reference evidence="2" key="1">
    <citation type="submission" date="2011-07" db="EMBL/GenBank/DDBJ databases">
        <title>Complete genome sequence of Acetobacterium woodii.</title>
        <authorList>
            <person name="Poehlein A."/>
            <person name="Schmidt S."/>
            <person name="Kaster A.-K."/>
            <person name="Goenrich M."/>
            <person name="Vollmers J."/>
            <person name="Thuermer A."/>
            <person name="Gottschalk G."/>
            <person name="Thauer R.K."/>
            <person name="Daniel R."/>
            <person name="Mueller V."/>
        </authorList>
    </citation>
    <scope>NUCLEOTIDE SEQUENCE [LARGE SCALE GENOMIC DNA]</scope>
    <source>
        <strain evidence="2">ATCC 29683 / DSM 1030 / JCM 2381 / KCTC 1655 / WB1</strain>
    </source>
</reference>
<evidence type="ECO:0000313" key="2">
    <source>
        <dbReference type="Proteomes" id="UP000007177"/>
    </source>
</evidence>
<dbReference type="Gene3D" id="2.160.20.80">
    <property type="entry name" value="E3 ubiquitin-protein ligase SopA"/>
    <property type="match status" value="1"/>
</dbReference>
<reference evidence="1 2" key="2">
    <citation type="journal article" date="2012" name="PLoS ONE">
        <title>An ancient pathway combining carbon dioxide fixation with the generation and utilization of a sodium ion gradient for ATP synthesis.</title>
        <authorList>
            <person name="Poehlein A."/>
            <person name="Schmidt S."/>
            <person name="Kaster A.K."/>
            <person name="Goenrich M."/>
            <person name="Vollmers J."/>
            <person name="Thurmer A."/>
            <person name="Bertsch J."/>
            <person name="Schuchmann K."/>
            <person name="Voigt B."/>
            <person name="Hecker M."/>
            <person name="Daniel R."/>
            <person name="Thauer R.K."/>
            <person name="Gottschalk G."/>
            <person name="Muller V."/>
        </authorList>
    </citation>
    <scope>NUCLEOTIDE SEQUENCE [LARGE SCALE GENOMIC DNA]</scope>
    <source>
        <strain evidence="2">ATCC 29683 / DSM 1030 / JCM 2381 / KCTC 1655 / WB1</strain>
    </source>
</reference>
<dbReference type="Proteomes" id="UP000007177">
    <property type="component" value="Chromosome"/>
</dbReference>